<dbReference type="PANTHER" id="PTHR30590">
    <property type="entry name" value="INNER MEMBRANE PROTEIN"/>
    <property type="match status" value="1"/>
</dbReference>
<feature type="transmembrane region" description="Helical" evidence="1">
    <location>
        <begin position="107"/>
        <end position="134"/>
    </location>
</feature>
<feature type="transmembrane region" description="Helical" evidence="1">
    <location>
        <begin position="249"/>
        <end position="272"/>
    </location>
</feature>
<dbReference type="InterPro" id="IPR052529">
    <property type="entry name" value="Bact_Transport_Assoc"/>
</dbReference>
<dbReference type="AlphaFoldDB" id="A0A7K1UG92"/>
<name>A0A7K1UG92_9MICC</name>
<evidence type="ECO:0000313" key="4">
    <source>
        <dbReference type="Proteomes" id="UP000460157"/>
    </source>
</evidence>
<protein>
    <submittedName>
        <fullName evidence="3">DUF418 domain-containing protein</fullName>
    </submittedName>
</protein>
<reference evidence="3 4" key="1">
    <citation type="submission" date="2019-12" db="EMBL/GenBank/DDBJ databases">
        <title>Nesterenkonia muleiensis sp. nov., a novel actinobacterium isolated from sap of Populus euphratica.</title>
        <authorList>
            <person name="Wang R."/>
        </authorList>
    </citation>
    <scope>NUCLEOTIDE SEQUENCE [LARGE SCALE GENOMIC DNA]</scope>
    <source>
        <strain evidence="3 4">F10</strain>
    </source>
</reference>
<dbReference type="EMBL" id="WRPM01000023">
    <property type="protein sequence ID" value="MVT25396.1"/>
    <property type="molecule type" value="Genomic_DNA"/>
</dbReference>
<evidence type="ECO:0000313" key="3">
    <source>
        <dbReference type="EMBL" id="MVT25396.1"/>
    </source>
</evidence>
<keyword evidence="1" id="KW-1133">Transmembrane helix</keyword>
<feature type="transmembrane region" description="Helical" evidence="1">
    <location>
        <begin position="20"/>
        <end position="37"/>
    </location>
</feature>
<feature type="transmembrane region" description="Helical" evidence="1">
    <location>
        <begin position="70"/>
        <end position="87"/>
    </location>
</feature>
<feature type="transmembrane region" description="Helical" evidence="1">
    <location>
        <begin position="359"/>
        <end position="380"/>
    </location>
</feature>
<feature type="transmembrane region" description="Helical" evidence="1">
    <location>
        <begin position="146"/>
        <end position="170"/>
    </location>
</feature>
<dbReference type="InterPro" id="IPR007349">
    <property type="entry name" value="DUF418"/>
</dbReference>
<keyword evidence="4" id="KW-1185">Reference proteome</keyword>
<accession>A0A7K1UG92</accession>
<feature type="transmembrane region" description="Helical" evidence="1">
    <location>
        <begin position="207"/>
        <end position="229"/>
    </location>
</feature>
<organism evidence="3 4">
    <name type="scientific">Nesterenkonia alkaliphila</name>
    <dbReference type="NCBI Taxonomy" id="1463631"/>
    <lineage>
        <taxon>Bacteria</taxon>
        <taxon>Bacillati</taxon>
        <taxon>Actinomycetota</taxon>
        <taxon>Actinomycetes</taxon>
        <taxon>Micrococcales</taxon>
        <taxon>Micrococcaceae</taxon>
        <taxon>Nesterenkonia</taxon>
    </lineage>
</organism>
<gene>
    <name evidence="3" type="ORF">GNZ21_03305</name>
</gene>
<dbReference type="RefSeq" id="WP_157321311.1">
    <property type="nucleotide sequence ID" value="NZ_BMFX01000005.1"/>
</dbReference>
<feature type="transmembrane region" description="Helical" evidence="1">
    <location>
        <begin position="334"/>
        <end position="353"/>
    </location>
</feature>
<dbReference type="Proteomes" id="UP000460157">
    <property type="component" value="Unassembled WGS sequence"/>
</dbReference>
<dbReference type="OrthoDB" id="9807744at2"/>
<comment type="caution">
    <text evidence="3">The sequence shown here is derived from an EMBL/GenBank/DDBJ whole genome shotgun (WGS) entry which is preliminary data.</text>
</comment>
<feature type="domain" description="DUF418" evidence="2">
    <location>
        <begin position="258"/>
        <end position="398"/>
    </location>
</feature>
<keyword evidence="1" id="KW-0472">Membrane</keyword>
<proteinExistence type="predicted"/>
<keyword evidence="1" id="KW-0812">Transmembrane</keyword>
<evidence type="ECO:0000259" key="2">
    <source>
        <dbReference type="Pfam" id="PF04235"/>
    </source>
</evidence>
<evidence type="ECO:0000256" key="1">
    <source>
        <dbReference type="SAM" id="Phobius"/>
    </source>
</evidence>
<dbReference type="Pfam" id="PF04235">
    <property type="entry name" value="DUF418"/>
    <property type="match status" value="1"/>
</dbReference>
<feature type="transmembrane region" description="Helical" evidence="1">
    <location>
        <begin position="292"/>
        <end position="313"/>
    </location>
</feature>
<sequence length="402" mass="42444">MSSAHRGSHSTERVHVVDALRALALLGILSVNIWFFAHPQMLLGLRGDSVETSADQLVRFGSSLIFEGKSYVIFSFLFGLSFVLAWGRAHQSGASERRRSLRRFSALILLGLLHGLFLFAGDILLAYGVLGFILLGMRRVSARAALITAAVLYAALVGFLLFLGVISWAVGDALDGTTMMGDPAAAREAFTGPAAQWLGFQLGVYPLVQISVLFGQGPLALAVFLLGLVVGRARLIERIAAGELSTGRLLGMGLPALAAGLVLSTMAALLAWGPPGSTDHHPGMGGELLGTALNLAAGPIQAFGYVVLLLVLFRSAVPLTRLLAPAGRMSLTNYLTQSVVMVILFAGVGFGLAGELSELAVGGTVLAIWAAQLVISHLWFARFARGPLEAPLRAWTYAGSRD</sequence>
<dbReference type="PANTHER" id="PTHR30590:SF2">
    <property type="entry name" value="INNER MEMBRANE PROTEIN"/>
    <property type="match status" value="1"/>
</dbReference>